<dbReference type="EMBL" id="CP048104">
    <property type="protein sequence ID" value="QKG83796.1"/>
    <property type="molecule type" value="Genomic_DNA"/>
</dbReference>
<organism evidence="2 3">
    <name type="scientific">Kroppenstedtia pulmonis</name>
    <dbReference type="NCBI Taxonomy" id="1380685"/>
    <lineage>
        <taxon>Bacteria</taxon>
        <taxon>Bacillati</taxon>
        <taxon>Bacillota</taxon>
        <taxon>Bacilli</taxon>
        <taxon>Bacillales</taxon>
        <taxon>Thermoactinomycetaceae</taxon>
        <taxon>Kroppenstedtia</taxon>
    </lineage>
</organism>
<evidence type="ECO:0008006" key="4">
    <source>
        <dbReference type="Google" id="ProtNLM"/>
    </source>
</evidence>
<keyword evidence="1" id="KW-1133">Transmembrane helix</keyword>
<accession>A0A7D4C5G5</accession>
<keyword evidence="3" id="KW-1185">Reference proteome</keyword>
<protein>
    <recommendedName>
        <fullName evidence="4">DUF3955 domain-containing protein</fullName>
    </recommendedName>
</protein>
<dbReference type="AlphaFoldDB" id="A0A7D4C5G5"/>
<evidence type="ECO:0000313" key="2">
    <source>
        <dbReference type="EMBL" id="QKG83796.1"/>
    </source>
</evidence>
<proteinExistence type="predicted"/>
<evidence type="ECO:0000256" key="1">
    <source>
        <dbReference type="SAM" id="Phobius"/>
    </source>
</evidence>
<feature type="transmembrane region" description="Helical" evidence="1">
    <location>
        <begin position="53"/>
        <end position="75"/>
    </location>
</feature>
<feature type="transmembrane region" description="Helical" evidence="1">
    <location>
        <begin position="12"/>
        <end position="33"/>
    </location>
</feature>
<keyword evidence="1" id="KW-0812">Transmembrane</keyword>
<sequence>MRKSTQSCSLTRNSIWVAAYATGLILVLFGLYFTFLKQSMGNPFLTGDKLLGVLFQTAGGWLLLTGIFLFCITLIRMGCRGEKQS</sequence>
<dbReference type="Proteomes" id="UP000503088">
    <property type="component" value="Chromosome"/>
</dbReference>
<gene>
    <name evidence="2" type="ORF">GXN76_04430</name>
</gene>
<dbReference type="RefSeq" id="WP_173220871.1">
    <property type="nucleotide sequence ID" value="NZ_CP048104.1"/>
</dbReference>
<name>A0A7D4C5G5_9BACL</name>
<evidence type="ECO:0000313" key="3">
    <source>
        <dbReference type="Proteomes" id="UP000503088"/>
    </source>
</evidence>
<keyword evidence="1" id="KW-0472">Membrane</keyword>
<reference evidence="2 3" key="1">
    <citation type="submission" date="2020-01" db="EMBL/GenBank/DDBJ databases">
        <authorList>
            <person name="Gulvik C.A."/>
            <person name="Batra D.G."/>
        </authorList>
    </citation>
    <scope>NUCLEOTIDE SEQUENCE [LARGE SCALE GENOMIC DNA]</scope>
    <source>
        <strain evidence="2 3">W9323</strain>
    </source>
</reference>
<dbReference type="KEGG" id="kpul:GXN76_04430"/>